<evidence type="ECO:0000313" key="2">
    <source>
        <dbReference type="Proteomes" id="UP000095284"/>
    </source>
</evidence>
<dbReference type="Proteomes" id="UP000582659">
    <property type="component" value="Unassembled WGS sequence"/>
</dbReference>
<dbReference type="OrthoDB" id="10377395at2759"/>
<reference evidence="4" key="1">
    <citation type="submission" date="2016-11" db="UniProtKB">
        <authorList>
            <consortium name="WormBaseParasite"/>
        </authorList>
    </citation>
    <scope>IDENTIFICATION</scope>
</reference>
<dbReference type="Gene3D" id="1.10.510.10">
    <property type="entry name" value="Transferase(Phosphotransferase) domain 1"/>
    <property type="match status" value="1"/>
</dbReference>
<evidence type="ECO:0000313" key="4">
    <source>
        <dbReference type="WBParaSite" id="BXY_1586000.1"/>
    </source>
</evidence>
<sequence>MGNCVAKRRAVQIRNYRYIVIVPTDQRTVEWNGVVYDTDVTPKPYGVIKIFNKCEEYLVAYEVQEDGIDYNYVTAYWDLLRELNDNGNELFGKLDVDSEFIDLWRSDGVKIDAILLSSDNKKFIRLHETFWQSQLEVSNLIDFGLKFVQALHEYHQRGKVHLNLSPTSVFVETKGDRSFEFGFLQNGHPIPAYHGIPKAEVQNSIFKLTDWGYCPMAMHKRNVTITDDYESFIYVLYTVYHRTHVPWVRNVMNVTFENQQYYENICQKIWSVEMEQDLIKEKRRFWDDPQKLFAHLDEPLQRLFVDLAMVVHANHDIPPLEMNSLLKQKLLDYKENFSFT</sequence>
<dbReference type="EMBL" id="CAJFDI010000003">
    <property type="protein sequence ID" value="CAD5219993.1"/>
    <property type="molecule type" value="Genomic_DNA"/>
</dbReference>
<keyword evidence="3" id="KW-1185">Reference proteome</keyword>
<name>A0A1I7SS43_BURXY</name>
<proteinExistence type="predicted"/>
<dbReference type="AlphaFoldDB" id="A0A1I7SS43"/>
<evidence type="ECO:0000313" key="3">
    <source>
        <dbReference type="Proteomes" id="UP000659654"/>
    </source>
</evidence>
<dbReference type="WBParaSite" id="BXY_1586000.1">
    <property type="protein sequence ID" value="BXY_1586000.1"/>
    <property type="gene ID" value="BXY_1586000"/>
</dbReference>
<evidence type="ECO:0000313" key="1">
    <source>
        <dbReference type="EMBL" id="CAD5219993.1"/>
    </source>
</evidence>
<dbReference type="Proteomes" id="UP000659654">
    <property type="component" value="Unassembled WGS sequence"/>
</dbReference>
<reference evidence="1" key="2">
    <citation type="submission" date="2020-09" db="EMBL/GenBank/DDBJ databases">
        <authorList>
            <person name="Kikuchi T."/>
        </authorList>
    </citation>
    <scope>NUCLEOTIDE SEQUENCE</scope>
    <source>
        <strain evidence="1">Ka4C1</strain>
    </source>
</reference>
<dbReference type="SUPFAM" id="SSF56112">
    <property type="entry name" value="Protein kinase-like (PK-like)"/>
    <property type="match status" value="1"/>
</dbReference>
<accession>A0A1I7SS43</accession>
<dbReference type="Proteomes" id="UP000095284">
    <property type="component" value="Unplaced"/>
</dbReference>
<dbReference type="EMBL" id="CAJFCV020000003">
    <property type="protein sequence ID" value="CAG9105697.1"/>
    <property type="molecule type" value="Genomic_DNA"/>
</dbReference>
<dbReference type="InterPro" id="IPR011009">
    <property type="entry name" value="Kinase-like_dom_sf"/>
</dbReference>
<gene>
    <name evidence="1" type="ORF">BXYJ_LOCUS5956</name>
</gene>
<organism evidence="2 4">
    <name type="scientific">Bursaphelenchus xylophilus</name>
    <name type="common">Pinewood nematode worm</name>
    <name type="synonym">Aphelenchoides xylophilus</name>
    <dbReference type="NCBI Taxonomy" id="6326"/>
    <lineage>
        <taxon>Eukaryota</taxon>
        <taxon>Metazoa</taxon>
        <taxon>Ecdysozoa</taxon>
        <taxon>Nematoda</taxon>
        <taxon>Chromadorea</taxon>
        <taxon>Rhabditida</taxon>
        <taxon>Tylenchina</taxon>
        <taxon>Tylenchomorpha</taxon>
        <taxon>Aphelenchoidea</taxon>
        <taxon>Aphelenchoididae</taxon>
        <taxon>Bursaphelenchus</taxon>
    </lineage>
</organism>
<protein>
    <submittedName>
        <fullName evidence="1">(pine wood nematode) hypothetical protein</fullName>
    </submittedName>
</protein>